<dbReference type="Proteomes" id="UP000541033">
    <property type="component" value="Unassembled WGS sequence"/>
</dbReference>
<dbReference type="GO" id="GO:0008933">
    <property type="term" value="F:peptidoglycan lytic transglycosylase activity"/>
    <property type="evidence" value="ECO:0007669"/>
    <property type="project" value="TreeGrafter"/>
</dbReference>
<keyword evidence="2" id="KW-0472">Membrane</keyword>
<dbReference type="EMBL" id="JAAMOX010000003">
    <property type="protein sequence ID" value="NIH55240.1"/>
    <property type="molecule type" value="Genomic_DNA"/>
</dbReference>
<dbReference type="InterPro" id="IPR023346">
    <property type="entry name" value="Lysozyme-like_dom_sf"/>
</dbReference>
<keyword evidence="5" id="KW-1185">Reference proteome</keyword>
<dbReference type="Gene3D" id="1.10.530.10">
    <property type="match status" value="1"/>
</dbReference>
<dbReference type="InterPro" id="IPR043426">
    <property type="entry name" value="MltB-like"/>
</dbReference>
<dbReference type="InterPro" id="IPR031304">
    <property type="entry name" value="SLT_2"/>
</dbReference>
<dbReference type="AlphaFoldDB" id="A0A7X5TUF1"/>
<keyword evidence="2" id="KW-1133">Transmembrane helix</keyword>
<dbReference type="Pfam" id="PF13406">
    <property type="entry name" value="SLT_2"/>
    <property type="match status" value="1"/>
</dbReference>
<comment type="caution">
    <text evidence="4">The sequence shown here is derived from an EMBL/GenBank/DDBJ whole genome shotgun (WGS) entry which is preliminary data.</text>
</comment>
<organism evidence="4 5">
    <name type="scientific">Lysinibacter cavernae</name>
    <dbReference type="NCBI Taxonomy" id="1640652"/>
    <lineage>
        <taxon>Bacteria</taxon>
        <taxon>Bacillati</taxon>
        <taxon>Actinomycetota</taxon>
        <taxon>Actinomycetes</taxon>
        <taxon>Micrococcales</taxon>
        <taxon>Microbacteriaceae</taxon>
        <taxon>Lysinibacter</taxon>
    </lineage>
</organism>
<evidence type="ECO:0000313" key="4">
    <source>
        <dbReference type="EMBL" id="NIH55240.1"/>
    </source>
</evidence>
<protein>
    <submittedName>
        <fullName evidence="4">Membrane-bound lytic murein transglycosylase B</fullName>
    </submittedName>
</protein>
<evidence type="ECO:0000259" key="3">
    <source>
        <dbReference type="Pfam" id="PF13406"/>
    </source>
</evidence>
<evidence type="ECO:0000256" key="1">
    <source>
        <dbReference type="SAM" id="MobiDB-lite"/>
    </source>
</evidence>
<keyword evidence="2" id="KW-0812">Transmembrane</keyword>
<dbReference type="GO" id="GO:0009253">
    <property type="term" value="P:peptidoglycan catabolic process"/>
    <property type="evidence" value="ECO:0007669"/>
    <property type="project" value="TreeGrafter"/>
</dbReference>
<evidence type="ECO:0000313" key="5">
    <source>
        <dbReference type="Proteomes" id="UP000541033"/>
    </source>
</evidence>
<sequence length="274" mass="27730">MSRRMLGLTREGKPTVRGIAVIGGAFAVASLIGVGLMLVPQPVPEPVTGAVGSNVPQHSAAETHGNPTTTATPPKISRPGDAPVPLSELVDAGWVSAVSAGTGIPERALTAYAGAALVTAQRMPSCGIGWNTLAGLGLIESGHGTIAKGAIYPDGVARPDIIGIPLNGDGVLAMRDTDGGRIDGDPEWDRAVGPMQFIPQTWAEWGVDGNADGVADPHNIDDAALAAAAYLCAVGGDLTQQANWESAIAGYNPSHDYVVDVSQAAAQYASAVGG</sequence>
<dbReference type="SUPFAM" id="SSF53955">
    <property type="entry name" value="Lysozyme-like"/>
    <property type="match status" value="1"/>
</dbReference>
<feature type="region of interest" description="Disordered" evidence="1">
    <location>
        <begin position="49"/>
        <end position="80"/>
    </location>
</feature>
<dbReference type="PANTHER" id="PTHR30163">
    <property type="entry name" value="MEMBRANE-BOUND LYTIC MUREIN TRANSGLYCOSYLASE B"/>
    <property type="match status" value="1"/>
</dbReference>
<name>A0A7X5TUF1_9MICO</name>
<feature type="transmembrane region" description="Helical" evidence="2">
    <location>
        <begin position="20"/>
        <end position="39"/>
    </location>
</feature>
<proteinExistence type="predicted"/>
<accession>A0A7X5TUF1</accession>
<evidence type="ECO:0000256" key="2">
    <source>
        <dbReference type="SAM" id="Phobius"/>
    </source>
</evidence>
<dbReference type="PANTHER" id="PTHR30163:SF8">
    <property type="entry name" value="LYTIC MUREIN TRANSGLYCOSYLASE"/>
    <property type="match status" value="1"/>
</dbReference>
<dbReference type="RefSeq" id="WP_386761880.1">
    <property type="nucleotide sequence ID" value="NZ_JBHSCM010000001.1"/>
</dbReference>
<gene>
    <name evidence="4" type="ORF">FHX76_003155</name>
</gene>
<feature type="domain" description="Transglycosylase SLT" evidence="3">
    <location>
        <begin position="188"/>
        <end position="235"/>
    </location>
</feature>
<reference evidence="4 5" key="1">
    <citation type="submission" date="2020-02" db="EMBL/GenBank/DDBJ databases">
        <title>Sequencing the genomes of 1000 actinobacteria strains.</title>
        <authorList>
            <person name="Klenk H.-P."/>
        </authorList>
    </citation>
    <scope>NUCLEOTIDE SEQUENCE [LARGE SCALE GENOMIC DNA]</scope>
    <source>
        <strain evidence="4 5">DSM 27960</strain>
    </source>
</reference>